<dbReference type="Gene3D" id="3.30.700.10">
    <property type="entry name" value="Glycoprotein, Type 4 Pilin"/>
    <property type="match status" value="1"/>
</dbReference>
<dbReference type="Pfam" id="PF07596">
    <property type="entry name" value="SBP_bac_10"/>
    <property type="match status" value="1"/>
</dbReference>
<dbReference type="InterPro" id="IPR027558">
    <property type="entry name" value="Pre_pil_HX9DG_C"/>
</dbReference>
<feature type="region of interest" description="Disordered" evidence="1">
    <location>
        <begin position="144"/>
        <end position="163"/>
    </location>
</feature>
<evidence type="ECO:0000256" key="1">
    <source>
        <dbReference type="SAM" id="MobiDB-lite"/>
    </source>
</evidence>
<keyword evidence="2" id="KW-1133">Transmembrane helix</keyword>
<feature type="domain" description="DUF1559" evidence="3">
    <location>
        <begin position="41"/>
        <end position="298"/>
    </location>
</feature>
<reference evidence="4 5" key="1">
    <citation type="submission" date="2018-02" db="EMBL/GenBank/DDBJ databases">
        <title>Comparative genomes isolates from brazilian mangrove.</title>
        <authorList>
            <person name="Araujo J.E."/>
            <person name="Taketani R.G."/>
            <person name="Silva M.C.P."/>
            <person name="Loureco M.V."/>
            <person name="Andreote F.D."/>
        </authorList>
    </citation>
    <scope>NUCLEOTIDE SEQUENCE [LARGE SCALE GENOMIC DNA]</scope>
    <source>
        <strain evidence="4 5">NAP PRIS-MGV</strain>
    </source>
</reference>
<feature type="transmembrane region" description="Helical" evidence="2">
    <location>
        <begin position="20"/>
        <end position="40"/>
    </location>
</feature>
<accession>A0A2S8FI12</accession>
<comment type="caution">
    <text evidence="4">The sequence shown here is derived from an EMBL/GenBank/DDBJ whole genome shotgun (WGS) entry which is preliminary data.</text>
</comment>
<keyword evidence="2" id="KW-0812">Transmembrane</keyword>
<organism evidence="4 5">
    <name type="scientific">Blastopirellula marina</name>
    <dbReference type="NCBI Taxonomy" id="124"/>
    <lineage>
        <taxon>Bacteria</taxon>
        <taxon>Pseudomonadati</taxon>
        <taxon>Planctomycetota</taxon>
        <taxon>Planctomycetia</taxon>
        <taxon>Pirellulales</taxon>
        <taxon>Pirellulaceae</taxon>
        <taxon>Blastopirellula</taxon>
    </lineage>
</organism>
<protein>
    <submittedName>
        <fullName evidence="4">Prepilin-type cleavage/methylation domain-containing protein</fullName>
    </submittedName>
</protein>
<evidence type="ECO:0000313" key="4">
    <source>
        <dbReference type="EMBL" id="PQO31720.1"/>
    </source>
</evidence>
<feature type="compositionally biased region" description="Polar residues" evidence="1">
    <location>
        <begin position="149"/>
        <end position="163"/>
    </location>
</feature>
<gene>
    <name evidence="4" type="ORF">C5Y98_20120</name>
</gene>
<dbReference type="Pfam" id="PF07963">
    <property type="entry name" value="N_methyl"/>
    <property type="match status" value="1"/>
</dbReference>
<dbReference type="PANTHER" id="PTHR30093:SF2">
    <property type="entry name" value="TYPE II SECRETION SYSTEM PROTEIN H"/>
    <property type="match status" value="1"/>
</dbReference>
<dbReference type="EMBL" id="PUIB01000019">
    <property type="protein sequence ID" value="PQO31720.1"/>
    <property type="molecule type" value="Genomic_DNA"/>
</dbReference>
<dbReference type="OrthoDB" id="263777at2"/>
<dbReference type="InterPro" id="IPR012902">
    <property type="entry name" value="N_methyl_site"/>
</dbReference>
<name>A0A2S8FI12_9BACT</name>
<dbReference type="InterPro" id="IPR011453">
    <property type="entry name" value="DUF1559"/>
</dbReference>
<dbReference type="PANTHER" id="PTHR30093">
    <property type="entry name" value="GENERAL SECRETION PATHWAY PROTEIN G"/>
    <property type="match status" value="1"/>
</dbReference>
<dbReference type="NCBIfam" id="TIGR04294">
    <property type="entry name" value="pre_pil_HX9DG"/>
    <property type="match status" value="1"/>
</dbReference>
<proteinExistence type="predicted"/>
<dbReference type="PROSITE" id="PS00409">
    <property type="entry name" value="PROKAR_NTER_METHYL"/>
    <property type="match status" value="1"/>
</dbReference>
<evidence type="ECO:0000313" key="5">
    <source>
        <dbReference type="Proteomes" id="UP000239388"/>
    </source>
</evidence>
<keyword evidence="2" id="KW-0472">Membrane</keyword>
<evidence type="ECO:0000256" key="2">
    <source>
        <dbReference type="SAM" id="Phobius"/>
    </source>
</evidence>
<sequence>MLAISSSRRSAGLSRGFTLVELLVVIAIIGVLIALLLPAVQQAREAARRMSCSNNLKNLGLALHNYHDVHKSFPIGHLYQGHFDGDPNSEKGGTGFGWAIGILEFIEQGNQFDRFDPRYPAGENTITGNRVVCQTPLEIFACPSDTKPKQQTDGAIPDSATSSYQGAGTSYDGWSNHKVTQTANRKRFNGVFGRTNRGFETGFKDIVDGTTNTIMIAETRWDMDNNGRNRSRIYCGKDIVDYAQGATNALMVNGQWAMNWTQPEGNPQPHRTAGSKHPGGAQFCFVDGSAKFISETIQHTATAWNSSNPFDTKNGGANYGAYQRMFSIEDKLVFTQP</sequence>
<dbReference type="AlphaFoldDB" id="A0A2S8FI12"/>
<dbReference type="Proteomes" id="UP000239388">
    <property type="component" value="Unassembled WGS sequence"/>
</dbReference>
<dbReference type="InterPro" id="IPR045584">
    <property type="entry name" value="Pilin-like"/>
</dbReference>
<dbReference type="RefSeq" id="WP_105356875.1">
    <property type="nucleotide sequence ID" value="NZ_PUIB01000019.1"/>
</dbReference>
<dbReference type="NCBIfam" id="TIGR02532">
    <property type="entry name" value="IV_pilin_GFxxxE"/>
    <property type="match status" value="1"/>
</dbReference>
<evidence type="ECO:0000259" key="3">
    <source>
        <dbReference type="Pfam" id="PF07596"/>
    </source>
</evidence>
<dbReference type="SUPFAM" id="SSF54523">
    <property type="entry name" value="Pili subunits"/>
    <property type="match status" value="1"/>
</dbReference>